<protein>
    <submittedName>
        <fullName evidence="1">Uncharacterized protein</fullName>
    </submittedName>
</protein>
<name>A0A284RUS5_ARMOS</name>
<keyword evidence="2" id="KW-1185">Reference proteome</keyword>
<dbReference type="Proteomes" id="UP000219338">
    <property type="component" value="Unassembled WGS sequence"/>
</dbReference>
<dbReference type="AlphaFoldDB" id="A0A284RUS5"/>
<sequence length="349" mass="40068">MFTEPKTLMETRAKRLASYHRDAVPIDEETRAHHDSLIGPVRLLNANPDRDYLPFVQFIRRILVHLTVSSRSGWGTIGSYECTLMFMRRTTMGKDVWDDLYPNSGIDLLPFILSYIRDSPPAIVLEERTPPESSWGSWHDNEIVISRELVAAYLDLEKIKSTKAVLDPDDERSLVFLQTTILVTFLHELAHTLMKNLFRGCLGSLLDYVGIFCDVGEYTEKSIFNGPLLYVEWLRADFEDSALRVKNICSHRSTHPEEEFYNVSMEDLRMMLDSIDRSELYNPVYPANVSISDPDVASADEKYIRIRITSEYEWQLPTTVTAVSIFPELGPDSILVERAPDRIFGQTMC</sequence>
<reference evidence="2" key="1">
    <citation type="journal article" date="2017" name="Nat. Ecol. Evol.">
        <title>Genome expansion and lineage-specific genetic innovations in the forest pathogenic fungi Armillaria.</title>
        <authorList>
            <person name="Sipos G."/>
            <person name="Prasanna A.N."/>
            <person name="Walter M.C."/>
            <person name="O'Connor E."/>
            <person name="Balint B."/>
            <person name="Krizsan K."/>
            <person name="Kiss B."/>
            <person name="Hess J."/>
            <person name="Varga T."/>
            <person name="Slot J."/>
            <person name="Riley R."/>
            <person name="Boka B."/>
            <person name="Rigling D."/>
            <person name="Barry K."/>
            <person name="Lee J."/>
            <person name="Mihaltcheva S."/>
            <person name="LaButti K."/>
            <person name="Lipzen A."/>
            <person name="Waldron R."/>
            <person name="Moloney N.M."/>
            <person name="Sperisen C."/>
            <person name="Kredics L."/>
            <person name="Vagvoelgyi C."/>
            <person name="Patrignani A."/>
            <person name="Fitzpatrick D."/>
            <person name="Nagy I."/>
            <person name="Doyle S."/>
            <person name="Anderson J.B."/>
            <person name="Grigoriev I.V."/>
            <person name="Gueldener U."/>
            <person name="Muensterkoetter M."/>
            <person name="Nagy L.G."/>
        </authorList>
    </citation>
    <scope>NUCLEOTIDE SEQUENCE [LARGE SCALE GENOMIC DNA]</scope>
    <source>
        <strain evidence="2">C18/9</strain>
    </source>
</reference>
<evidence type="ECO:0000313" key="2">
    <source>
        <dbReference type="Proteomes" id="UP000219338"/>
    </source>
</evidence>
<gene>
    <name evidence="1" type="ORF">ARMOST_15914</name>
</gene>
<evidence type="ECO:0000313" key="1">
    <source>
        <dbReference type="EMBL" id="SJL12487.1"/>
    </source>
</evidence>
<proteinExistence type="predicted"/>
<dbReference type="OMA" id="MEDLRMM"/>
<dbReference type="OrthoDB" id="2874483at2759"/>
<organism evidence="1 2">
    <name type="scientific">Armillaria ostoyae</name>
    <name type="common">Armillaria root rot fungus</name>
    <dbReference type="NCBI Taxonomy" id="47428"/>
    <lineage>
        <taxon>Eukaryota</taxon>
        <taxon>Fungi</taxon>
        <taxon>Dikarya</taxon>
        <taxon>Basidiomycota</taxon>
        <taxon>Agaricomycotina</taxon>
        <taxon>Agaricomycetes</taxon>
        <taxon>Agaricomycetidae</taxon>
        <taxon>Agaricales</taxon>
        <taxon>Marasmiineae</taxon>
        <taxon>Physalacriaceae</taxon>
        <taxon>Armillaria</taxon>
    </lineage>
</organism>
<dbReference type="EMBL" id="FUEG01000017">
    <property type="protein sequence ID" value="SJL12487.1"/>
    <property type="molecule type" value="Genomic_DNA"/>
</dbReference>
<accession>A0A284RUS5</accession>